<gene>
    <name evidence="1" type="ORF">CQW29_17355</name>
</gene>
<organism evidence="1 2">
    <name type="scientific">Pantoea coffeiphila</name>
    <dbReference type="NCBI Taxonomy" id="1465635"/>
    <lineage>
        <taxon>Bacteria</taxon>
        <taxon>Pseudomonadati</taxon>
        <taxon>Pseudomonadota</taxon>
        <taxon>Gammaproteobacteria</taxon>
        <taxon>Enterobacterales</taxon>
        <taxon>Erwiniaceae</taxon>
        <taxon>Pantoea</taxon>
    </lineage>
</organism>
<dbReference type="GO" id="GO:0030973">
    <property type="term" value="F:molybdate ion binding"/>
    <property type="evidence" value="ECO:0007669"/>
    <property type="project" value="TreeGrafter"/>
</dbReference>
<evidence type="ECO:0000313" key="1">
    <source>
        <dbReference type="EMBL" id="PRD14335.1"/>
    </source>
</evidence>
<dbReference type="Gene3D" id="3.40.190.10">
    <property type="entry name" value="Periplasmic binding protein-like II"/>
    <property type="match status" value="2"/>
</dbReference>
<dbReference type="PANTHER" id="PTHR30632">
    <property type="entry name" value="MOLYBDATE-BINDING PERIPLASMIC PROTEIN"/>
    <property type="match status" value="1"/>
</dbReference>
<dbReference type="PANTHER" id="PTHR30632:SF0">
    <property type="entry name" value="SULFATE-BINDING PROTEIN"/>
    <property type="match status" value="1"/>
</dbReference>
<reference evidence="1 2" key="1">
    <citation type="submission" date="2017-10" db="EMBL/GenBank/DDBJ databases">
        <title>Draft genome of two endophytic bacteria isolated from 'guarana' Paullinia cupana (Mart.) Ducke.</title>
        <authorList>
            <person name="Siqueira K.A."/>
            <person name="Liotti R.G."/>
            <person name="Mendes T.A."/>
            <person name="Soares M.A."/>
        </authorList>
    </citation>
    <scope>NUCLEOTIDE SEQUENCE [LARGE SCALE GENOMIC DNA]</scope>
    <source>
        <strain evidence="1 2">342</strain>
    </source>
</reference>
<dbReference type="AlphaFoldDB" id="A0A2S9I978"/>
<dbReference type="SUPFAM" id="SSF53850">
    <property type="entry name" value="Periplasmic binding protein-like II"/>
    <property type="match status" value="1"/>
</dbReference>
<evidence type="ECO:0000313" key="2">
    <source>
        <dbReference type="Proteomes" id="UP000239181"/>
    </source>
</evidence>
<keyword evidence="2" id="KW-1185">Reference proteome</keyword>
<dbReference type="InterPro" id="IPR050682">
    <property type="entry name" value="ModA/WtpA"/>
</dbReference>
<dbReference type="EMBL" id="PDET01000012">
    <property type="protein sequence ID" value="PRD14335.1"/>
    <property type="molecule type" value="Genomic_DNA"/>
</dbReference>
<dbReference type="RefSeq" id="WP_105593992.1">
    <property type="nucleotide sequence ID" value="NZ_PDET01000012.1"/>
</dbReference>
<dbReference type="GO" id="GO:0015689">
    <property type="term" value="P:molybdate ion transport"/>
    <property type="evidence" value="ECO:0007669"/>
    <property type="project" value="TreeGrafter"/>
</dbReference>
<dbReference type="OrthoDB" id="516817at2"/>
<name>A0A2S9I978_9GAMM</name>
<dbReference type="Pfam" id="PF13531">
    <property type="entry name" value="SBP_bac_11"/>
    <property type="match status" value="1"/>
</dbReference>
<sequence>MKPLRVLAAGSLRPIWSAITERFQSYYSSGMETQFGPAGLLRQRIEQGEPCDLFASANMAHPLTLQQSGRAQRVAAFCQNSLCLNVRRELGDLTWLELLKDPTLRVATSTIGSDPCGDYAWQMFDRLTAWDSLLGQDLKQRARMVVGGEHSPAIPPGMQAAAWIIESGLADIFVGYSSYSHRREHNSQIATVSIPQEWQPSAIYGFAVCDVAAQPLADFLLSEEAREILHQHGFGAAKP</sequence>
<accession>A0A2S9I978</accession>
<protein>
    <submittedName>
        <fullName evidence="1">Molybdenum ABC transporter substrate-binding protein</fullName>
    </submittedName>
</protein>
<proteinExistence type="predicted"/>
<dbReference type="Proteomes" id="UP000239181">
    <property type="component" value="Unassembled WGS sequence"/>
</dbReference>
<comment type="caution">
    <text evidence="1">The sequence shown here is derived from an EMBL/GenBank/DDBJ whole genome shotgun (WGS) entry which is preliminary data.</text>
</comment>